<comment type="caution">
    <text evidence="1">The sequence shown here is derived from an EMBL/GenBank/DDBJ whole genome shotgun (WGS) entry which is preliminary data.</text>
</comment>
<reference evidence="1" key="1">
    <citation type="journal article" date="2012" name="J. Bacteriol.">
        <title>Genome sequences of type strains of seven species of the marine bacterium Pseudoalteromonas.</title>
        <authorList>
            <person name="Xie B.B."/>
            <person name="Shu Y.L."/>
            <person name="Qin Q.L."/>
            <person name="Rong J.C."/>
            <person name="Zhang X.Y."/>
            <person name="Chen X.L."/>
            <person name="Shi M."/>
            <person name="He H.L."/>
            <person name="Zhou B.C."/>
            <person name="Zhang Y.Z."/>
        </authorList>
    </citation>
    <scope>NUCLEOTIDE SEQUENCE [LARGE SCALE GENOMIC DNA]</scope>
    <source>
        <strain evidence="1">NCIMB 1889</strain>
    </source>
</reference>
<dbReference type="EMBL" id="AHBZ02000148">
    <property type="protein sequence ID" value="ERG17874.1"/>
    <property type="molecule type" value="Genomic_DNA"/>
</dbReference>
<protein>
    <submittedName>
        <fullName evidence="1">Uncharacterized protein</fullName>
    </submittedName>
</protein>
<reference evidence="1" key="2">
    <citation type="submission" date="2013-04" db="EMBL/GenBank/DDBJ databases">
        <title>Genome sequence of Pseudoalteromonas citrea.</title>
        <authorList>
            <person name="Xie B.-B."/>
            <person name="Rong J.-C."/>
            <person name="Qin Q.-L."/>
            <person name="Shu Y.-L."/>
            <person name="Zhang Y.-Z."/>
        </authorList>
    </citation>
    <scope>NUCLEOTIDE SEQUENCE</scope>
    <source>
        <strain evidence="1">NCIMB 1889</strain>
    </source>
</reference>
<gene>
    <name evidence="1" type="ORF">PCIT_14671</name>
</gene>
<accession>U1KLJ8</accession>
<evidence type="ECO:0000313" key="1">
    <source>
        <dbReference type="EMBL" id="ERG17874.1"/>
    </source>
</evidence>
<proteinExistence type="predicted"/>
<name>U1KLJ8_9GAMM</name>
<sequence>MPAVTNVTKLQGWIVHAVVVVLWTLNQVQGDESWLSLTLMDSFYMRGIKPRQRGRVRTIRLSDEGQNPEF</sequence>
<dbReference type="AlphaFoldDB" id="U1KLJ8"/>
<organism evidence="1">
    <name type="scientific">Pseudoalteromonas citrea DSM 8771</name>
    <dbReference type="NCBI Taxonomy" id="1117314"/>
    <lineage>
        <taxon>Bacteria</taxon>
        <taxon>Pseudomonadati</taxon>
        <taxon>Pseudomonadota</taxon>
        <taxon>Gammaproteobacteria</taxon>
        <taxon>Alteromonadales</taxon>
        <taxon>Pseudoalteromonadaceae</taxon>
        <taxon>Pseudoalteromonas</taxon>
    </lineage>
</organism>